<feature type="chain" id="PRO_5002693711" evidence="3">
    <location>
        <begin position="22"/>
        <end position="260"/>
    </location>
</feature>
<dbReference type="EMBL" id="ABCP01000004">
    <property type="protein sequence ID" value="EDM48752.1"/>
    <property type="molecule type" value="Genomic_DNA"/>
</dbReference>
<keyword evidence="2 3" id="KW-0732">Signal</keyword>
<organism evidence="5 6">
    <name type="scientific">Marinobacter algicola DG893</name>
    <dbReference type="NCBI Taxonomy" id="443152"/>
    <lineage>
        <taxon>Bacteria</taxon>
        <taxon>Pseudomonadati</taxon>
        <taxon>Pseudomonadota</taxon>
        <taxon>Gammaproteobacteria</taxon>
        <taxon>Pseudomonadales</taxon>
        <taxon>Marinobacteraceae</taxon>
        <taxon>Marinobacter</taxon>
    </lineage>
</organism>
<dbReference type="PANTHER" id="PTHR35936:SF25">
    <property type="entry name" value="ABC TRANSPORTER SUBSTRATE-BINDING PROTEIN"/>
    <property type="match status" value="1"/>
</dbReference>
<dbReference type="InterPro" id="IPR001638">
    <property type="entry name" value="Solute-binding_3/MltF_N"/>
</dbReference>
<evidence type="ECO:0000313" key="5">
    <source>
        <dbReference type="EMBL" id="EDM48752.1"/>
    </source>
</evidence>
<keyword evidence="6" id="KW-1185">Reference proteome</keyword>
<accession>A6EX64</accession>
<comment type="caution">
    <text evidence="5">The sequence shown here is derived from an EMBL/GenBank/DDBJ whole genome shotgun (WGS) entry which is preliminary data.</text>
</comment>
<dbReference type="OrthoDB" id="5296159at2"/>
<dbReference type="SUPFAM" id="SSF53850">
    <property type="entry name" value="Periplasmic binding protein-like II"/>
    <property type="match status" value="1"/>
</dbReference>
<dbReference type="AlphaFoldDB" id="A6EX64"/>
<dbReference type="RefSeq" id="WP_007152615.1">
    <property type="nucleotide sequence ID" value="NZ_ABCP01000004.1"/>
</dbReference>
<dbReference type="STRING" id="443152.MDG893_02295"/>
<feature type="domain" description="Solute-binding protein family 3/N-terminal" evidence="4">
    <location>
        <begin position="33"/>
        <end position="247"/>
    </location>
</feature>
<evidence type="ECO:0000256" key="2">
    <source>
        <dbReference type="ARBA" id="ARBA00022729"/>
    </source>
</evidence>
<proteinExistence type="inferred from homology"/>
<feature type="signal peptide" evidence="3">
    <location>
        <begin position="1"/>
        <end position="21"/>
    </location>
</feature>
<dbReference type="Pfam" id="PF00497">
    <property type="entry name" value="SBP_bac_3"/>
    <property type="match status" value="1"/>
</dbReference>
<evidence type="ECO:0000256" key="3">
    <source>
        <dbReference type="SAM" id="SignalP"/>
    </source>
</evidence>
<dbReference type="Proteomes" id="UP000005856">
    <property type="component" value="Unassembled WGS sequence"/>
</dbReference>
<name>A6EX64_9GAMM</name>
<reference evidence="5 6" key="1">
    <citation type="submission" date="2007-06" db="EMBL/GenBank/DDBJ databases">
        <authorList>
            <person name="Green D."/>
            <person name="Ferriera S."/>
            <person name="Johnson J."/>
            <person name="Kravitz S."/>
            <person name="Beeson K."/>
            <person name="Sutton G."/>
            <person name="Rogers Y.-H."/>
            <person name="Friedman R."/>
            <person name="Frazier M."/>
            <person name="Venter J.C."/>
        </authorList>
    </citation>
    <scope>NUCLEOTIDE SEQUENCE [LARGE SCALE GENOMIC DNA]</scope>
    <source>
        <strain evidence="5 6">DG893</strain>
    </source>
</reference>
<evidence type="ECO:0000256" key="1">
    <source>
        <dbReference type="ARBA" id="ARBA00010333"/>
    </source>
</evidence>
<dbReference type="PANTHER" id="PTHR35936">
    <property type="entry name" value="MEMBRANE-BOUND LYTIC MUREIN TRANSGLYCOSYLASE F"/>
    <property type="match status" value="1"/>
</dbReference>
<dbReference type="eggNOG" id="COG0834">
    <property type="taxonomic scope" value="Bacteria"/>
</dbReference>
<evidence type="ECO:0000259" key="4">
    <source>
        <dbReference type="Pfam" id="PF00497"/>
    </source>
</evidence>
<dbReference type="Gene3D" id="3.40.190.10">
    <property type="entry name" value="Periplasmic binding protein-like II"/>
    <property type="match status" value="2"/>
</dbReference>
<protein>
    <submittedName>
        <fullName evidence="5">ABC transporter, periplasmic substrate-binding protein-related protein</fullName>
    </submittedName>
</protein>
<sequence>MKALKAYFVALVVLWSVPALADDGERQLSISVGDWPPFFVESEPGQGTVARLVRDIFAAEGYTVKFHFLPWKRAYREAANGRHDATAIWMYTADRQKDFLYSDPVMNERFVLFYRKDTPIEWNQMQDLADLTLGGSIGYSYGPEFDSAIENGTLNVEWVASTELNFRRLLFGRIDAFPEEINVGYYILRRETDPQETSQITHHPEPILENQSFVLFPANEPETQVLREVFNKRLQMFRENGRYDTYFETKPQASLNEVRK</sequence>
<evidence type="ECO:0000313" key="6">
    <source>
        <dbReference type="Proteomes" id="UP000005856"/>
    </source>
</evidence>
<comment type="similarity">
    <text evidence="1">Belongs to the bacterial solute-binding protein 3 family.</text>
</comment>
<gene>
    <name evidence="5" type="ORF">MDG893_02295</name>
</gene>